<organism evidence="1 2">
    <name type="scientific">Ralstonia solanacearum (strain Po82)</name>
    <dbReference type="NCBI Taxonomy" id="1031711"/>
    <lineage>
        <taxon>Bacteria</taxon>
        <taxon>Pseudomonadati</taxon>
        <taxon>Pseudomonadota</taxon>
        <taxon>Betaproteobacteria</taxon>
        <taxon>Burkholderiales</taxon>
        <taxon>Burkholderiaceae</taxon>
        <taxon>Ralstonia</taxon>
        <taxon>Ralstonia solanacearum species complex</taxon>
    </lineage>
</organism>
<dbReference type="HOGENOM" id="CLU_3221107_0_0_4"/>
<sequence length="44" mass="4918">MRTASVLRPPTSLSCNNLSRVTTYSTVPVRSKNAPLYRLLVTRP</sequence>
<dbReference type="AlphaFoldDB" id="F6FXP2"/>
<dbReference type="KEGG" id="rsn:RSPO_c00474"/>
<proteinExistence type="predicted"/>
<protein>
    <submittedName>
        <fullName evidence="1">Uncharacterized protein</fullName>
    </submittedName>
</protein>
<reference evidence="1 2" key="1">
    <citation type="journal article" date="2011" name="J. Bacteriol.">
        <title>Complete genome sequence of the plant pathogen Ralstonia solanacearum strain Po82.</title>
        <authorList>
            <person name="Xu J."/>
            <person name="Zheng H.J."/>
            <person name="Liu L."/>
            <person name="Pan Z.C."/>
            <person name="Prior P."/>
            <person name="Tang B."/>
            <person name="Xu J.S."/>
            <person name="Zhang H."/>
            <person name="Tian Q."/>
            <person name="Zhang L.Q."/>
            <person name="Feng J."/>
        </authorList>
    </citation>
    <scope>NUCLEOTIDE SEQUENCE [LARGE SCALE GENOMIC DNA]</scope>
    <source>
        <strain evidence="1 2">Po82</strain>
    </source>
</reference>
<name>F6FXP2_RALS8</name>
<dbReference type="PATRIC" id="fig|1031711.3.peg.457"/>
<dbReference type="Proteomes" id="UP000007953">
    <property type="component" value="Chromosome"/>
</dbReference>
<dbReference type="EMBL" id="CP002819">
    <property type="protein sequence ID" value="AEG67777.1"/>
    <property type="molecule type" value="Genomic_DNA"/>
</dbReference>
<evidence type="ECO:0000313" key="1">
    <source>
        <dbReference type="EMBL" id="AEG67777.1"/>
    </source>
</evidence>
<accession>F6FXP2</accession>
<gene>
    <name evidence="1" type="ordered locus">RSPO_c00474</name>
</gene>
<evidence type="ECO:0000313" key="2">
    <source>
        <dbReference type="Proteomes" id="UP000007953"/>
    </source>
</evidence>